<organism evidence="15 16">
    <name type="scientific">Geotrypetes seraphini</name>
    <name type="common">Gaboon caecilian</name>
    <name type="synonym">Caecilia seraphini</name>
    <dbReference type="NCBI Taxonomy" id="260995"/>
    <lineage>
        <taxon>Eukaryota</taxon>
        <taxon>Metazoa</taxon>
        <taxon>Chordata</taxon>
        <taxon>Craniata</taxon>
        <taxon>Vertebrata</taxon>
        <taxon>Euteleostomi</taxon>
        <taxon>Amphibia</taxon>
        <taxon>Gymnophiona</taxon>
        <taxon>Geotrypetes</taxon>
    </lineage>
</organism>
<feature type="domain" description="C2H2-type" evidence="13">
    <location>
        <begin position="373"/>
        <end position="400"/>
    </location>
</feature>
<dbReference type="GO" id="GO:0008270">
    <property type="term" value="F:zinc ion binding"/>
    <property type="evidence" value="ECO:0007669"/>
    <property type="project" value="UniProtKB-KW"/>
</dbReference>
<keyword evidence="6" id="KW-0862">Zinc</keyword>
<evidence type="ECO:0000313" key="16">
    <source>
        <dbReference type="RefSeq" id="XP_033788127.1"/>
    </source>
</evidence>
<keyword evidence="9" id="KW-0238">DNA-binding</keyword>
<evidence type="ECO:0000256" key="9">
    <source>
        <dbReference type="ARBA" id="ARBA00023125"/>
    </source>
</evidence>
<keyword evidence="10" id="KW-0804">Transcription</keyword>
<keyword evidence="2" id="KW-1017">Isopeptide bond</keyword>
<dbReference type="Gene3D" id="6.10.140.140">
    <property type="match status" value="1"/>
</dbReference>
<dbReference type="FunFam" id="3.30.160.60:FF:002716">
    <property type="entry name" value="Zinc finger protein 212"/>
    <property type="match status" value="1"/>
</dbReference>
<feature type="domain" description="C2H2-type" evidence="13">
    <location>
        <begin position="317"/>
        <end position="344"/>
    </location>
</feature>
<dbReference type="Pfam" id="PF00096">
    <property type="entry name" value="zf-C2H2"/>
    <property type="match status" value="6"/>
</dbReference>
<dbReference type="Proteomes" id="UP000515159">
    <property type="component" value="Chromosome 2"/>
</dbReference>
<keyword evidence="5 12" id="KW-0863">Zinc-finger</keyword>
<evidence type="ECO:0000256" key="7">
    <source>
        <dbReference type="ARBA" id="ARBA00022843"/>
    </source>
</evidence>
<evidence type="ECO:0000256" key="6">
    <source>
        <dbReference type="ARBA" id="ARBA00022833"/>
    </source>
</evidence>
<dbReference type="PANTHER" id="PTHR24393">
    <property type="entry name" value="ZINC FINGER PROTEIN"/>
    <property type="match status" value="1"/>
</dbReference>
<dbReference type="SMART" id="SM00355">
    <property type="entry name" value="ZnF_C2H2"/>
    <property type="match status" value="6"/>
</dbReference>
<dbReference type="PANTHER" id="PTHR24393:SF151">
    <property type="entry name" value="C2H2-TYPE DOMAIN-CONTAINING PROTEIN"/>
    <property type="match status" value="1"/>
</dbReference>
<dbReference type="SUPFAM" id="SSF109640">
    <property type="entry name" value="KRAB domain (Kruppel-associated box)"/>
    <property type="match status" value="1"/>
</dbReference>
<dbReference type="PROSITE" id="PS00028">
    <property type="entry name" value="ZINC_FINGER_C2H2_1"/>
    <property type="match status" value="6"/>
</dbReference>
<dbReference type="Pfam" id="PF01352">
    <property type="entry name" value="KRAB"/>
    <property type="match status" value="1"/>
</dbReference>
<dbReference type="KEGG" id="gsh:117354534"/>
<dbReference type="Gene3D" id="3.30.160.60">
    <property type="entry name" value="Classic Zinc Finger"/>
    <property type="match status" value="7"/>
</dbReference>
<keyword evidence="3" id="KW-0479">Metal-binding</keyword>
<protein>
    <submittedName>
        <fullName evidence="16">Zinc finger protein 569-like</fullName>
    </submittedName>
</protein>
<feature type="domain" description="C2H2-type" evidence="13">
    <location>
        <begin position="289"/>
        <end position="316"/>
    </location>
</feature>
<evidence type="ECO:0000256" key="12">
    <source>
        <dbReference type="PROSITE-ProRule" id="PRU00042"/>
    </source>
</evidence>
<dbReference type="FunFam" id="3.30.160.60:FF:000624">
    <property type="entry name" value="zinc finger protein 697"/>
    <property type="match status" value="2"/>
</dbReference>
<dbReference type="FunFam" id="3.30.160.60:FF:000690">
    <property type="entry name" value="Zinc finger protein 354C"/>
    <property type="match status" value="1"/>
</dbReference>
<reference evidence="16" key="1">
    <citation type="submission" date="2025-08" db="UniProtKB">
        <authorList>
            <consortium name="RefSeq"/>
        </authorList>
    </citation>
    <scope>IDENTIFICATION</scope>
</reference>
<dbReference type="PROSITE" id="PS50805">
    <property type="entry name" value="KRAB"/>
    <property type="match status" value="1"/>
</dbReference>
<proteinExistence type="predicted"/>
<dbReference type="GO" id="GO:0000978">
    <property type="term" value="F:RNA polymerase II cis-regulatory region sequence-specific DNA binding"/>
    <property type="evidence" value="ECO:0007669"/>
    <property type="project" value="TreeGrafter"/>
</dbReference>
<keyword evidence="15" id="KW-1185">Reference proteome</keyword>
<dbReference type="GO" id="GO:0001228">
    <property type="term" value="F:DNA-binding transcription activator activity, RNA polymerase II-specific"/>
    <property type="evidence" value="ECO:0007669"/>
    <property type="project" value="TreeGrafter"/>
</dbReference>
<keyword evidence="11" id="KW-0539">Nucleus</keyword>
<evidence type="ECO:0000313" key="15">
    <source>
        <dbReference type="Proteomes" id="UP000515159"/>
    </source>
</evidence>
<dbReference type="InParanoid" id="A0A6P8PHD3"/>
<dbReference type="PROSITE" id="PS50157">
    <property type="entry name" value="ZINC_FINGER_C2H2_2"/>
    <property type="match status" value="7"/>
</dbReference>
<keyword evidence="8" id="KW-0805">Transcription regulation</keyword>
<dbReference type="AlphaFoldDB" id="A0A6P8PHD3"/>
<feature type="domain" description="C2H2-type" evidence="13">
    <location>
        <begin position="401"/>
        <end position="428"/>
    </location>
</feature>
<dbReference type="SMART" id="SM00349">
    <property type="entry name" value="KRAB"/>
    <property type="match status" value="1"/>
</dbReference>
<evidence type="ECO:0000256" key="3">
    <source>
        <dbReference type="ARBA" id="ARBA00022723"/>
    </source>
</evidence>
<dbReference type="InterPro" id="IPR001909">
    <property type="entry name" value="KRAB"/>
</dbReference>
<evidence type="ECO:0000256" key="5">
    <source>
        <dbReference type="ARBA" id="ARBA00022771"/>
    </source>
</evidence>
<evidence type="ECO:0000256" key="10">
    <source>
        <dbReference type="ARBA" id="ARBA00023163"/>
    </source>
</evidence>
<dbReference type="InterPro" id="IPR036051">
    <property type="entry name" value="KRAB_dom_sf"/>
</dbReference>
<dbReference type="FunFam" id="3.30.160.60:FF:002343">
    <property type="entry name" value="Zinc finger protein 33A"/>
    <property type="match status" value="2"/>
</dbReference>
<dbReference type="InterPro" id="IPR013087">
    <property type="entry name" value="Znf_C2H2_type"/>
</dbReference>
<dbReference type="GeneID" id="117354534"/>
<dbReference type="RefSeq" id="XP_033788127.1">
    <property type="nucleotide sequence ID" value="XM_033932236.1"/>
</dbReference>
<dbReference type="CDD" id="cd07765">
    <property type="entry name" value="KRAB_A-box"/>
    <property type="match status" value="1"/>
</dbReference>
<dbReference type="SUPFAM" id="SSF57667">
    <property type="entry name" value="beta-beta-alpha zinc fingers"/>
    <property type="match status" value="4"/>
</dbReference>
<evidence type="ECO:0000259" key="13">
    <source>
        <dbReference type="PROSITE" id="PS50157"/>
    </source>
</evidence>
<evidence type="ECO:0000259" key="14">
    <source>
        <dbReference type="PROSITE" id="PS50805"/>
    </source>
</evidence>
<name>A0A6P8PHD3_GEOSA</name>
<feature type="domain" description="C2H2-type" evidence="13">
    <location>
        <begin position="198"/>
        <end position="225"/>
    </location>
</feature>
<feature type="domain" description="C2H2-type" evidence="13">
    <location>
        <begin position="261"/>
        <end position="288"/>
    </location>
</feature>
<evidence type="ECO:0000256" key="1">
    <source>
        <dbReference type="ARBA" id="ARBA00004123"/>
    </source>
</evidence>
<sequence length="466" mass="54124">MPAGASAQVTFEDIAVSFCHEEWRYLDEGQKELYKEVMKENYETLISLGFLCEKPSLISKIEQEEDPCVRDQQNSRERRRRLKNFWRGYGTSHENKKHHKRRVEHLKTHRSLPEKNKRMFILGSEGRKDWRRMFNSNEEREIRERPRGEADNNADNAMIATGSQTGGEQMLSTYVSVEENVTRPLVAHELNHTGKKPFQCGICGKIFVSLSCVKMHQRMHRLKKPSGEDVGQRNQLDYQRVHMAYGKVNHVETLSLEEKPFPYPAHSKSFIHKSHLKPHKRIHMREKPFSCSECGKSFMQKSHLKIHQRIHTGEKPFTCPECSKSFNQKSHLNIHLRTHTGEKPFTCPHCSKGFTRKLNVKIHQVIHTGEKPFTCPECDKSFNQKSYLRTHRRIHTGEKPYTCPVCGKKFNQKSHLKTHQRTHIGEKGVRGQNIKFSSSKANELLRAAKGARINYSSQALLGTFTC</sequence>
<evidence type="ECO:0000256" key="2">
    <source>
        <dbReference type="ARBA" id="ARBA00022499"/>
    </source>
</evidence>
<feature type="domain" description="C2H2-type" evidence="13">
    <location>
        <begin position="345"/>
        <end position="372"/>
    </location>
</feature>
<evidence type="ECO:0000256" key="8">
    <source>
        <dbReference type="ARBA" id="ARBA00023015"/>
    </source>
</evidence>
<keyword evidence="7" id="KW-0832">Ubl conjugation</keyword>
<comment type="subcellular location">
    <subcellularLocation>
        <location evidence="1">Nucleus</location>
    </subcellularLocation>
</comment>
<dbReference type="InterPro" id="IPR036236">
    <property type="entry name" value="Znf_C2H2_sf"/>
</dbReference>
<dbReference type="OrthoDB" id="6077919at2759"/>
<dbReference type="GO" id="GO:0005634">
    <property type="term" value="C:nucleus"/>
    <property type="evidence" value="ECO:0007669"/>
    <property type="project" value="UniProtKB-SubCell"/>
</dbReference>
<feature type="domain" description="KRAB" evidence="14">
    <location>
        <begin position="9"/>
        <end position="80"/>
    </location>
</feature>
<keyword evidence="4" id="KW-0677">Repeat</keyword>
<evidence type="ECO:0000256" key="4">
    <source>
        <dbReference type="ARBA" id="ARBA00022737"/>
    </source>
</evidence>
<accession>A0A6P8PHD3</accession>
<gene>
    <name evidence="16" type="primary">LOC117354534</name>
</gene>
<evidence type="ECO:0000256" key="11">
    <source>
        <dbReference type="ARBA" id="ARBA00023242"/>
    </source>
</evidence>